<dbReference type="PANTHER" id="PTHR30136">
    <property type="entry name" value="HELIX-TURN-HELIX TRANSCRIPTIONAL REGULATOR, ICLR FAMILY"/>
    <property type="match status" value="1"/>
</dbReference>
<dbReference type="PROSITE" id="PS51077">
    <property type="entry name" value="HTH_ICLR"/>
    <property type="match status" value="1"/>
</dbReference>
<dbReference type="InterPro" id="IPR014757">
    <property type="entry name" value="Tscrpt_reg_IclR_C"/>
</dbReference>
<dbReference type="Gene3D" id="1.10.10.10">
    <property type="entry name" value="Winged helix-like DNA-binding domain superfamily/Winged helix DNA-binding domain"/>
    <property type="match status" value="1"/>
</dbReference>
<dbReference type="EMBL" id="QARP01000048">
    <property type="protein sequence ID" value="PUF27044.1"/>
    <property type="molecule type" value="Genomic_DNA"/>
</dbReference>
<dbReference type="GO" id="GO:0003677">
    <property type="term" value="F:DNA binding"/>
    <property type="evidence" value="ECO:0007669"/>
    <property type="project" value="UniProtKB-KW"/>
</dbReference>
<sequence>MKYWFACQTKAGVSMEHIVASVDIALSLMNIIAEKGAMGLTELSRVSGINKSRVYRLMCTLEDRHYIVKSGEPIVYRLGYQALVVGRSAKEQNTLVRLAGPILDHLQTIHDENLQIRVRDHDEVVQIMSRASMQPLQVRSRAGNRRRLGEGASGEVLLAFAPQAVQEIFIREKENDIGFADYLNNIREKNIAITKGAITPGIWAYAVPVFDESMMCVASLSLSAPAERAVNKERQFIKSLLTCSCELSLELACPKEHLERAYATLNLESGNDC</sequence>
<evidence type="ECO:0000256" key="4">
    <source>
        <dbReference type="ARBA" id="ARBA00040379"/>
    </source>
</evidence>
<dbReference type="InterPro" id="IPR029016">
    <property type="entry name" value="GAF-like_dom_sf"/>
</dbReference>
<dbReference type="PROSITE" id="PS51078">
    <property type="entry name" value="ICLR_ED"/>
    <property type="match status" value="1"/>
</dbReference>
<proteinExistence type="predicted"/>
<protein>
    <recommendedName>
        <fullName evidence="4">HTH-type transcriptional repressor AllR</fullName>
    </recommendedName>
    <alternativeName>
        <fullName evidence="5">Negative regulator of allantoin and glyoxylate utilization operons</fullName>
    </alternativeName>
</protein>
<dbReference type="InterPro" id="IPR005471">
    <property type="entry name" value="Tscrpt_reg_IclR_N"/>
</dbReference>
<dbReference type="AlphaFoldDB" id="A0A7Z1TH08"/>
<evidence type="ECO:0000256" key="3">
    <source>
        <dbReference type="ARBA" id="ARBA00023163"/>
    </source>
</evidence>
<evidence type="ECO:0000259" key="7">
    <source>
        <dbReference type="PROSITE" id="PS51078"/>
    </source>
</evidence>
<dbReference type="EMBL" id="QARO01000049">
    <property type="protein sequence ID" value="PUF51290.1"/>
    <property type="molecule type" value="Genomic_DNA"/>
</dbReference>
<evidence type="ECO:0000313" key="10">
    <source>
        <dbReference type="Proteomes" id="UP000251351"/>
    </source>
</evidence>
<dbReference type="SUPFAM" id="SSF46785">
    <property type="entry name" value="Winged helix' DNA-binding domain"/>
    <property type="match status" value="1"/>
</dbReference>
<evidence type="ECO:0000256" key="2">
    <source>
        <dbReference type="ARBA" id="ARBA00023125"/>
    </source>
</evidence>
<organism evidence="9 10">
    <name type="scientific">Salmonella enterica I</name>
    <dbReference type="NCBI Taxonomy" id="59201"/>
    <lineage>
        <taxon>Bacteria</taxon>
        <taxon>Pseudomonadati</taxon>
        <taxon>Pseudomonadota</taxon>
        <taxon>Gammaproteobacteria</taxon>
        <taxon>Enterobacterales</taxon>
        <taxon>Enterobacteriaceae</taxon>
        <taxon>Salmonella</taxon>
    </lineage>
</organism>
<dbReference type="Pfam" id="PF09339">
    <property type="entry name" value="HTH_IclR"/>
    <property type="match status" value="1"/>
</dbReference>
<evidence type="ECO:0000256" key="5">
    <source>
        <dbReference type="ARBA" id="ARBA00042627"/>
    </source>
</evidence>
<dbReference type="GO" id="GO:0003700">
    <property type="term" value="F:DNA-binding transcription factor activity"/>
    <property type="evidence" value="ECO:0007669"/>
    <property type="project" value="TreeGrafter"/>
</dbReference>
<dbReference type="InterPro" id="IPR050707">
    <property type="entry name" value="HTH_MetabolicPath_Reg"/>
</dbReference>
<feature type="domain" description="IclR-ED" evidence="7">
    <location>
        <begin position="81"/>
        <end position="264"/>
    </location>
</feature>
<accession>A0A7Z1TH08</accession>
<evidence type="ECO:0000313" key="11">
    <source>
        <dbReference type="Proteomes" id="UP000251540"/>
    </source>
</evidence>
<gene>
    <name evidence="9" type="ORF">DAX73_26845</name>
    <name evidence="8" type="ORF">DAX92_26545</name>
</gene>
<keyword evidence="1" id="KW-0805">Transcription regulation</keyword>
<dbReference type="SMART" id="SM00346">
    <property type="entry name" value="HTH_ICLR"/>
    <property type="match status" value="1"/>
</dbReference>
<dbReference type="SUPFAM" id="SSF55781">
    <property type="entry name" value="GAF domain-like"/>
    <property type="match status" value="1"/>
</dbReference>
<dbReference type="InterPro" id="IPR036390">
    <property type="entry name" value="WH_DNA-bd_sf"/>
</dbReference>
<name>A0A7Z1TH08_SALET</name>
<dbReference type="PANTHER" id="PTHR30136:SF24">
    <property type="entry name" value="HTH-TYPE TRANSCRIPTIONAL REPRESSOR ALLR"/>
    <property type="match status" value="1"/>
</dbReference>
<evidence type="ECO:0000313" key="9">
    <source>
        <dbReference type="EMBL" id="PUF51290.1"/>
    </source>
</evidence>
<evidence type="ECO:0000313" key="8">
    <source>
        <dbReference type="EMBL" id="PUF27044.1"/>
    </source>
</evidence>
<dbReference type="GO" id="GO:0045892">
    <property type="term" value="P:negative regulation of DNA-templated transcription"/>
    <property type="evidence" value="ECO:0007669"/>
    <property type="project" value="TreeGrafter"/>
</dbReference>
<feature type="domain" description="HTH iclR-type" evidence="6">
    <location>
        <begin position="19"/>
        <end position="80"/>
    </location>
</feature>
<evidence type="ECO:0000259" key="6">
    <source>
        <dbReference type="PROSITE" id="PS51077"/>
    </source>
</evidence>
<dbReference type="Proteomes" id="UP000251540">
    <property type="component" value="Unassembled WGS sequence"/>
</dbReference>
<evidence type="ECO:0000256" key="1">
    <source>
        <dbReference type="ARBA" id="ARBA00023015"/>
    </source>
</evidence>
<dbReference type="Proteomes" id="UP000251351">
    <property type="component" value="Unassembled WGS sequence"/>
</dbReference>
<dbReference type="Pfam" id="PF01614">
    <property type="entry name" value="IclR_C"/>
    <property type="match status" value="1"/>
</dbReference>
<dbReference type="InterPro" id="IPR036388">
    <property type="entry name" value="WH-like_DNA-bd_sf"/>
</dbReference>
<reference evidence="10 11" key="1">
    <citation type="submission" date="2018-04" db="EMBL/GenBank/DDBJ databases">
        <title>Whole genome sequencing of Salmonella enterica.</title>
        <authorList>
            <person name="Bell R."/>
        </authorList>
    </citation>
    <scope>NUCLEOTIDE SEQUENCE [LARGE SCALE GENOMIC DNA]</scope>
    <source>
        <strain evidence="8 11">CFSAN058609</strain>
        <strain evidence="9 10">CFSAN058610</strain>
    </source>
</reference>
<keyword evidence="3" id="KW-0804">Transcription</keyword>
<keyword evidence="2" id="KW-0238">DNA-binding</keyword>
<dbReference type="Gene3D" id="3.30.450.40">
    <property type="match status" value="1"/>
</dbReference>
<comment type="caution">
    <text evidence="9">The sequence shown here is derived from an EMBL/GenBank/DDBJ whole genome shotgun (WGS) entry which is preliminary data.</text>
</comment>